<dbReference type="InterPro" id="IPR014001">
    <property type="entry name" value="Helicase_ATP-bd"/>
</dbReference>
<keyword evidence="6" id="KW-0378">Hydrolase</keyword>
<dbReference type="SMART" id="SM00487">
    <property type="entry name" value="DEXDc"/>
    <property type="match status" value="1"/>
</dbReference>
<dbReference type="SUPFAM" id="SSF52540">
    <property type="entry name" value="P-loop containing nucleoside triphosphate hydrolases"/>
    <property type="match status" value="1"/>
</dbReference>
<evidence type="ECO:0000259" key="4">
    <source>
        <dbReference type="PROSITE" id="PS51192"/>
    </source>
</evidence>
<dbReference type="PROSITE" id="PS51194">
    <property type="entry name" value="HELICASE_CTER"/>
    <property type="match status" value="1"/>
</dbReference>
<dbReference type="PROSITE" id="PS51192">
    <property type="entry name" value="HELICASE_ATP_BIND_1"/>
    <property type="match status" value="1"/>
</dbReference>
<dbReference type="Gene3D" id="3.40.50.300">
    <property type="entry name" value="P-loop containing nucleotide triphosphate hydrolases"/>
    <property type="match status" value="2"/>
</dbReference>
<dbReference type="GO" id="GO:0036297">
    <property type="term" value="P:interstrand cross-link repair"/>
    <property type="evidence" value="ECO:0007669"/>
    <property type="project" value="TreeGrafter"/>
</dbReference>
<dbReference type="EMBL" id="CP040558">
    <property type="protein sequence ID" value="QCU74504.1"/>
    <property type="molecule type" value="Genomic_DNA"/>
</dbReference>
<dbReference type="InterPro" id="IPR018973">
    <property type="entry name" value="MZB"/>
</dbReference>
<dbReference type="InterPro" id="IPR011545">
    <property type="entry name" value="DEAD/DEAH_box_helicase_dom"/>
</dbReference>
<name>A0A4P9J1L8_9GAMM</name>
<feature type="domain" description="Helicase C-terminal" evidence="5">
    <location>
        <begin position="1033"/>
        <end position="1188"/>
    </location>
</feature>
<dbReference type="PANTHER" id="PTHR47957:SF3">
    <property type="entry name" value="ATP-DEPENDENT HELICASE HRQ1"/>
    <property type="match status" value="1"/>
</dbReference>
<dbReference type="GO" id="GO:0005524">
    <property type="term" value="F:ATP binding"/>
    <property type="evidence" value="ECO:0007669"/>
    <property type="project" value="UniProtKB-KW"/>
</dbReference>
<sequence length="2100" mass="238089">MNVFFSTLKKQANSRAKEATLSVLGINNPNLRNHLNNKMETDEQFIHGPVFEQMFSWERNTDYTMQDLVQKGLLSQEVVDALDSKNNGRYVFDKTWSPFKHQYKAWNDLLSSNIQSRIITSGTGSGKTECFMVPVLEDLYSEVKTSKQQLEGVHAIFLYPLNALINSQQERLNAWTQHFNGDIRFCLFNGKTPEYLSSKARQIQKSRPQEVMCREGLRESPAPILVTNGTMLEYMLVRQTDAPIIEKSKGKLRWIILDEAHTYVGSQAAELALQLRRVMQAFEVKAEDIRFVATSATIAGAAAEDNLKKYLASLANISVDQVDVIGGRRVVPALNSMSMENLTLEEIEQIEPQGVLPDNKKEEQDPHVSKLRYLALESSEVAVAIREMLTAHNTPPKTIYELKQALSKFDLSENNIYKWIDVCTGTKPSSNAEAFLKLRAHYFQRTLEGLWSCIDKNCEHKKHSELKNNWPFGTVYSKHKMHCDCGAPVLELTFCNECNEPHLLGVYDNQSYVQQWVNRHTDEFALTEGEREDLQISDSNDESDIISADRTSQVVVFSGHSNEEHDYYEIDVSKDGKISKESDKAVEHCEIVLAMRDLDGQECVSCGFKGKNKYANAFRRAMLGAPFYTTNAVPTILEYCPDFEPDKYSDIKQLGPNELPARGRRLITFTDSRQGTAKISVSMQQEAERSHFRGTLVRELRKHVEEKLNIDPQLLDKVKEYQSMSIETLRLVLPQIKQVKPEDAVALDTYFSFLEAGKQTKPVPMSFSWKELINVLKNDENIANSMTQENHYFAPEVFELGDATKLSEMILTREIARRPKNRNNVETQGLVKLIYPGIESIKEIPEKWAEHNFTLQDWKDYLKVCMDFFVRENTYVSVSSEISRWVGMHFYPKSLISPDSKDKDENRVKSWPLVKSGKKRQQRIVMLLAKAASFKAINKIEEDTLNTWLRAAWIDLVKTKTLNEYAGKQYQLDLSSVEFSLLTHAYICPITNKLIDTVFSGITPYLPWNKELSDYTCELIELPSIWEFDTSSDVSNFVDDIRKNVAGDSKVKQLREQNLWTDINDRALEGGFYYTTAEHSAQQSSDNLERYEEMFKQGKKNVLNCSTTMEMGVDIGGISAVVMNNVPPHPANYLQRAGRAGRSSESRAIGFTICKNNPHDQYVFNQPLWPFITVIQAPTVTFSSEKLVQRHVNSLLLGTFLRDKIGTTKKEKLFLNLSWFYLRQDGNKAVYEQFIDWVKAGQKTLKNQLSILVQGTILSDSSEVKLCADTNLKVQELASRWLNEHSYIQTEMNGTEAESPYGYKLSNDLKRLENEYLLRDLATRGFLPGYGFPTDVVNLSVDSLTDYIRQKEQKNSRSKDKIGREDNVSLSRGMPSRNLAVAIREFAPGTELVLDGRVHKSAGISLNWQNIHVEGGKDSQKFDIAWRCDCCGQTGYEADLAKQSEIICSNSQCASNIKLKNQRRVIQPTGFVVDYYHPPTNNIANTHYVPVQQPWVIGKGAHIPLPNPELGYMVNDNAGHVFHYCSGLHGKGYGICLSCGKAESMTSTSELPPELSLQKAHRPPMPNKFQRDEKGKPECDSTGKILEGIHLGYNSTTDVFELILRNPNTSEYLAEQSIAVTIAVAIRKALVETLGISVNEVGYSTRLTLIEKSQQAYAIQLFDMVSGGAGFATSAKEHIAKILEKTIAILDCVDNCERFCHKCLLESDSRHDIDQLNRKLAFDWINKSIRDYIALPVNCQKMLGSDITVKYVASSLKEKLSELIRMKPDTLKFVFSKDSDDWDTSLAYFKSLFHSCLAEEVNIQIIIPDEKLNEGINNFLAELDKIGVKIFIADIKYPVIFQSIKGDVCTTVANADEEATRPGENWLNSNDITVQTNSFSEIKGQSLSFELIGEAGAVEIPTLRELNGPLAGFGVRLLNRLTDLDDHLKNLLSVSSLQNITYTDRYIQSPTSMMMLCELLSALAKGKEATIEVKTCFADKKGQLGYAIQHDWAYEDDYKSIFGAWLQHNCSPKAQLIITDKHKVPHRRTLTLEFDSGDKVTVTFDQGLGYWRVEVDRGLHKLDFKRDPKEQLACLCKAFERAKVTNSADWETWFTVSSVK</sequence>
<evidence type="ECO:0000259" key="5">
    <source>
        <dbReference type="PROSITE" id="PS51194"/>
    </source>
</evidence>
<feature type="domain" description="Helicase ATP-binding" evidence="4">
    <location>
        <begin position="108"/>
        <end position="298"/>
    </location>
</feature>
<evidence type="ECO:0000256" key="1">
    <source>
        <dbReference type="ARBA" id="ARBA00022741"/>
    </source>
</evidence>
<evidence type="ECO:0000313" key="7">
    <source>
        <dbReference type="Proteomes" id="UP000310065"/>
    </source>
</evidence>
<keyword evidence="2" id="KW-0067">ATP-binding</keyword>
<dbReference type="SMART" id="SM00490">
    <property type="entry name" value="HELICc"/>
    <property type="match status" value="1"/>
</dbReference>
<keyword evidence="1" id="KW-0547">Nucleotide-binding</keyword>
<gene>
    <name evidence="6" type="ORF">FFU37_08520</name>
</gene>
<dbReference type="KEGG" id="pdv:FFU37_08520"/>
<organism evidence="6 7">
    <name type="scientific">Pseudoalteromonas distincta</name>
    <dbReference type="NCBI Taxonomy" id="77608"/>
    <lineage>
        <taxon>Bacteria</taxon>
        <taxon>Pseudomonadati</taxon>
        <taxon>Pseudomonadota</taxon>
        <taxon>Gammaproteobacteria</taxon>
        <taxon>Alteromonadales</taxon>
        <taxon>Pseudoalteromonadaceae</taxon>
        <taxon>Pseudoalteromonas</taxon>
    </lineage>
</organism>
<reference evidence="6 7" key="1">
    <citation type="submission" date="2019-05" db="EMBL/GenBank/DDBJ databases">
        <title>Complete genome sequence of Pseudoalteromonas sp. 16-SW-7(T) isolated from the Okhotsk Sea, Russia.</title>
        <authorList>
            <person name="Nguyen T.H."/>
            <person name="Nedashkovskaya O.I."/>
            <person name="Kim S.-G."/>
        </authorList>
    </citation>
    <scope>NUCLEOTIDE SEQUENCE [LARGE SCALE GENOMIC DNA]</scope>
    <source>
        <strain evidence="6 7">16-SW-7</strain>
    </source>
</reference>
<dbReference type="GeneID" id="88775687"/>
<keyword evidence="6" id="KW-0347">Helicase</keyword>
<feature type="compositionally biased region" description="Basic and acidic residues" evidence="3">
    <location>
        <begin position="1351"/>
        <end position="1367"/>
    </location>
</feature>
<proteinExistence type="predicted"/>
<dbReference type="GO" id="GO:0006289">
    <property type="term" value="P:nucleotide-excision repair"/>
    <property type="evidence" value="ECO:0007669"/>
    <property type="project" value="TreeGrafter"/>
</dbReference>
<dbReference type="InterPro" id="IPR001650">
    <property type="entry name" value="Helicase_C-like"/>
</dbReference>
<evidence type="ECO:0000313" key="6">
    <source>
        <dbReference type="EMBL" id="QCU74504.1"/>
    </source>
</evidence>
<dbReference type="Pfam" id="PF09369">
    <property type="entry name" value="MZB"/>
    <property type="match status" value="1"/>
</dbReference>
<dbReference type="InterPro" id="IPR027417">
    <property type="entry name" value="P-loop_NTPase"/>
</dbReference>
<feature type="region of interest" description="Disordered" evidence="3">
    <location>
        <begin position="1555"/>
        <end position="1579"/>
    </location>
</feature>
<accession>A0A4P9J1L8</accession>
<dbReference type="Pfam" id="PF00271">
    <property type="entry name" value="Helicase_C"/>
    <property type="match status" value="1"/>
</dbReference>
<dbReference type="GO" id="GO:0043138">
    <property type="term" value="F:3'-5' DNA helicase activity"/>
    <property type="evidence" value="ECO:0007669"/>
    <property type="project" value="TreeGrafter"/>
</dbReference>
<dbReference type="PANTHER" id="PTHR47957">
    <property type="entry name" value="ATP-DEPENDENT HELICASE HRQ1"/>
    <property type="match status" value="1"/>
</dbReference>
<dbReference type="Pfam" id="PF00270">
    <property type="entry name" value="DEAD"/>
    <property type="match status" value="1"/>
</dbReference>
<evidence type="ECO:0000256" key="3">
    <source>
        <dbReference type="SAM" id="MobiDB-lite"/>
    </source>
</evidence>
<evidence type="ECO:0000256" key="2">
    <source>
        <dbReference type="ARBA" id="ARBA00022840"/>
    </source>
</evidence>
<dbReference type="Proteomes" id="UP000310065">
    <property type="component" value="Chromosome L1"/>
</dbReference>
<dbReference type="RefSeq" id="WP_138489268.1">
    <property type="nucleotide sequence ID" value="NZ_CP040558.1"/>
</dbReference>
<dbReference type="GO" id="GO:0003676">
    <property type="term" value="F:nucleic acid binding"/>
    <property type="evidence" value="ECO:0007669"/>
    <property type="project" value="InterPro"/>
</dbReference>
<protein>
    <submittedName>
        <fullName evidence="6">DEAD/DEAH box helicase</fullName>
    </submittedName>
</protein>
<feature type="compositionally biased region" description="Basic and acidic residues" evidence="3">
    <location>
        <begin position="1569"/>
        <end position="1579"/>
    </location>
</feature>
<feature type="region of interest" description="Disordered" evidence="3">
    <location>
        <begin position="1351"/>
        <end position="1370"/>
    </location>
</feature>